<keyword evidence="8 9" id="KW-0472">Membrane</keyword>
<dbReference type="InterPro" id="IPR027417">
    <property type="entry name" value="P-loop_NTPase"/>
</dbReference>
<dbReference type="PANTHER" id="PTHR48041">
    <property type="entry name" value="ABC TRANSPORTER G FAMILY MEMBER 28"/>
    <property type="match status" value="1"/>
</dbReference>
<dbReference type="InterPro" id="IPR003593">
    <property type="entry name" value="AAA+_ATPase"/>
</dbReference>
<evidence type="ECO:0000313" key="11">
    <source>
        <dbReference type="WBParaSite" id="MCU_003522-RA"/>
    </source>
</evidence>
<evidence type="ECO:0000259" key="10">
    <source>
        <dbReference type="PROSITE" id="PS50893"/>
    </source>
</evidence>
<organism evidence="12">
    <name type="scientific">Mesocestoides corti</name>
    <name type="common">Flatworm</name>
    <dbReference type="NCBI Taxonomy" id="53468"/>
    <lineage>
        <taxon>Eukaryota</taxon>
        <taxon>Metazoa</taxon>
        <taxon>Spiralia</taxon>
        <taxon>Lophotrochozoa</taxon>
        <taxon>Platyhelminthes</taxon>
        <taxon>Cestoda</taxon>
        <taxon>Eucestoda</taxon>
        <taxon>Cyclophyllidea</taxon>
        <taxon>Mesocestoididae</taxon>
        <taxon>Mesocestoides</taxon>
    </lineage>
</organism>
<dbReference type="InterPro" id="IPR003439">
    <property type="entry name" value="ABC_transporter-like_ATP-bd"/>
</dbReference>
<dbReference type="GO" id="GO:0016887">
    <property type="term" value="F:ATP hydrolysis activity"/>
    <property type="evidence" value="ECO:0007669"/>
    <property type="project" value="InterPro"/>
</dbReference>
<comment type="subcellular location">
    <subcellularLocation>
        <location evidence="1">Membrane</location>
        <topology evidence="1">Multi-pass membrane protein</topology>
    </subcellularLocation>
</comment>
<evidence type="ECO:0000256" key="3">
    <source>
        <dbReference type="ARBA" id="ARBA00022448"/>
    </source>
</evidence>
<dbReference type="GO" id="GO:0140359">
    <property type="term" value="F:ABC-type transporter activity"/>
    <property type="evidence" value="ECO:0007669"/>
    <property type="project" value="InterPro"/>
</dbReference>
<dbReference type="PANTHER" id="PTHR48041:SF116">
    <property type="entry name" value="PROTEIN BROWN"/>
    <property type="match status" value="1"/>
</dbReference>
<evidence type="ECO:0000256" key="8">
    <source>
        <dbReference type="ARBA" id="ARBA00023136"/>
    </source>
</evidence>
<dbReference type="InterPro" id="IPR050352">
    <property type="entry name" value="ABCG_transporters"/>
</dbReference>
<evidence type="ECO:0000313" key="12">
    <source>
        <dbReference type="WBParaSite" id="MCU_003522-RC"/>
    </source>
</evidence>
<feature type="transmembrane region" description="Helical" evidence="9">
    <location>
        <begin position="542"/>
        <end position="567"/>
    </location>
</feature>
<dbReference type="GO" id="GO:0015562">
    <property type="term" value="F:efflux transmembrane transporter activity"/>
    <property type="evidence" value="ECO:0007669"/>
    <property type="project" value="UniProtKB-ARBA"/>
</dbReference>
<sequence>MKPGLNAIIGPTGCGKTTLLDILAGRSDPSLVSGVVLVNGKDRPPNFKRTSAYVSQDNFAMGSLTVRENLYFSAALRLPVWVSHKDREARVTALLTKLGLISVADVKVGTELVRGISGGERKRTNIGIELITDPCIIFLDEPTTGLDTFTASKLMKLLKSLSAEGKTIIASIHQPNSSIYKLFDSLTLLCNGYAIYNGPIANDAPINFFRGLGYKVSARENPADFFIDLLYQDLPEEARSQLQSGEDEGAKIDVPTDEVFIADKVKRLSICPSRMKQLQSLFEASSDWSFWISEAKYIYSVWRNLQKPPKPMSRECSSSHFHSASGSEAELSPLMANPRKSKSTTRQVNKLPNPAIPDESIAELTSLYDEVFVNSSKGRQSEIFSRTEVERKGLGLGCNEKEYRPIPMYRQFAILASRGFLDTMRNPNGAAVHFIGVALFTLLLGTVYYQMGFSSEAGIQNRAGLFYFLCLELAYFNGNCVDIFVKDWAKFKHERACGFYQTSTYFLAKVLCEVLPVKLGPILLFFPMLYGVTGLRREVGALLFWELSCLCMGTAAAAIVTFSTVLFNHVALGYAVGGIMLSFMMTFGGFLLNVVSAWWLGWCRYLSIFWYTFSAMSINEMKGMQFCSKVKAFADNRKHTSPFAESNFTVGPACVGGDDFLHSRGMVFSNVWHVWSNVFGLLIISFLAFFLSYVRLRFTKNY</sequence>
<dbReference type="CDD" id="cd03213">
    <property type="entry name" value="ABCG_EPDR"/>
    <property type="match status" value="1"/>
</dbReference>
<evidence type="ECO:0000256" key="9">
    <source>
        <dbReference type="SAM" id="Phobius"/>
    </source>
</evidence>
<evidence type="ECO:0000256" key="1">
    <source>
        <dbReference type="ARBA" id="ARBA00004141"/>
    </source>
</evidence>
<dbReference type="SMART" id="SM00382">
    <property type="entry name" value="AAA"/>
    <property type="match status" value="1"/>
</dbReference>
<dbReference type="WBParaSite" id="MCU_003522-RC">
    <property type="protein sequence ID" value="MCU_003522-RC"/>
    <property type="gene ID" value="MCU_003522"/>
</dbReference>
<keyword evidence="6" id="KW-0067">ATP-binding</keyword>
<keyword evidence="3" id="KW-0813">Transport</keyword>
<evidence type="ECO:0000256" key="5">
    <source>
        <dbReference type="ARBA" id="ARBA00022741"/>
    </source>
</evidence>
<dbReference type="Pfam" id="PF01061">
    <property type="entry name" value="ABC2_membrane"/>
    <property type="match status" value="1"/>
</dbReference>
<dbReference type="SUPFAM" id="SSF52540">
    <property type="entry name" value="P-loop containing nucleoside triphosphate hydrolases"/>
    <property type="match status" value="1"/>
</dbReference>
<dbReference type="PROSITE" id="PS50893">
    <property type="entry name" value="ABC_TRANSPORTER_2"/>
    <property type="match status" value="1"/>
</dbReference>
<keyword evidence="4 9" id="KW-0812">Transmembrane</keyword>
<dbReference type="GO" id="GO:0008514">
    <property type="term" value="F:organic anion transmembrane transporter activity"/>
    <property type="evidence" value="ECO:0007669"/>
    <property type="project" value="UniProtKB-ARBA"/>
</dbReference>
<accession>A0A5K3EVX7</accession>
<dbReference type="WBParaSite" id="MCU_003522-RA">
    <property type="protein sequence ID" value="MCU_003522-RA"/>
    <property type="gene ID" value="MCU_003522"/>
</dbReference>
<dbReference type="Pfam" id="PF00005">
    <property type="entry name" value="ABC_tran"/>
    <property type="match status" value="1"/>
</dbReference>
<feature type="transmembrane region" description="Helical" evidence="9">
    <location>
        <begin position="674"/>
        <end position="694"/>
    </location>
</feature>
<protein>
    <submittedName>
        <fullName evidence="11 12">ABC transporter domain-containing protein</fullName>
    </submittedName>
</protein>
<dbReference type="Pfam" id="PF19055">
    <property type="entry name" value="ABC2_membrane_7"/>
    <property type="match status" value="1"/>
</dbReference>
<dbReference type="Gene3D" id="3.40.50.300">
    <property type="entry name" value="P-loop containing nucleotide triphosphate hydrolases"/>
    <property type="match status" value="1"/>
</dbReference>
<keyword evidence="7 9" id="KW-1133">Transmembrane helix</keyword>
<evidence type="ECO:0000256" key="6">
    <source>
        <dbReference type="ARBA" id="ARBA00022840"/>
    </source>
</evidence>
<reference evidence="11 12" key="1">
    <citation type="submission" date="2019-11" db="UniProtKB">
        <authorList>
            <consortium name="WormBaseParasite"/>
        </authorList>
    </citation>
    <scope>IDENTIFICATION</scope>
</reference>
<dbReference type="GO" id="GO:0016324">
    <property type="term" value="C:apical plasma membrane"/>
    <property type="evidence" value="ECO:0007669"/>
    <property type="project" value="UniProtKB-ARBA"/>
</dbReference>
<dbReference type="InterPro" id="IPR013525">
    <property type="entry name" value="ABC2_TM"/>
</dbReference>
<comment type="similarity">
    <text evidence="2">Belongs to the ABC transporter superfamily. ABCG family. Eye pigment precursor importer (TC 3.A.1.204) subfamily.</text>
</comment>
<dbReference type="AlphaFoldDB" id="A0A5K3EVX7"/>
<keyword evidence="5" id="KW-0547">Nucleotide-binding</keyword>
<evidence type="ECO:0000256" key="4">
    <source>
        <dbReference type="ARBA" id="ARBA00022692"/>
    </source>
</evidence>
<dbReference type="GO" id="GO:0005524">
    <property type="term" value="F:ATP binding"/>
    <property type="evidence" value="ECO:0007669"/>
    <property type="project" value="UniProtKB-KW"/>
</dbReference>
<feature type="domain" description="ABC transporter" evidence="10">
    <location>
        <begin position="1"/>
        <end position="216"/>
    </location>
</feature>
<feature type="transmembrane region" description="Helical" evidence="9">
    <location>
        <begin position="463"/>
        <end position="485"/>
    </location>
</feature>
<feature type="transmembrane region" description="Helical" evidence="9">
    <location>
        <begin position="574"/>
        <end position="600"/>
    </location>
</feature>
<feature type="transmembrane region" description="Helical" evidence="9">
    <location>
        <begin position="506"/>
        <end position="530"/>
    </location>
</feature>
<proteinExistence type="inferred from homology"/>
<dbReference type="FunFam" id="3.40.50.300:FF:000622">
    <property type="entry name" value="ATP-binding cassette sub-family G member 2"/>
    <property type="match status" value="1"/>
</dbReference>
<name>A0A5K3EVX7_MESCO</name>
<evidence type="ECO:0000256" key="2">
    <source>
        <dbReference type="ARBA" id="ARBA00005814"/>
    </source>
</evidence>
<dbReference type="InterPro" id="IPR043926">
    <property type="entry name" value="ABCG_dom"/>
</dbReference>
<feature type="transmembrane region" description="Helical" evidence="9">
    <location>
        <begin position="430"/>
        <end position="451"/>
    </location>
</feature>
<evidence type="ECO:0000256" key="7">
    <source>
        <dbReference type="ARBA" id="ARBA00022989"/>
    </source>
</evidence>